<dbReference type="EMBL" id="LFTY01000002">
    <property type="protein sequence ID" value="KMW58210.1"/>
    <property type="molecule type" value="Genomic_DNA"/>
</dbReference>
<evidence type="ECO:0000313" key="3">
    <source>
        <dbReference type="EMBL" id="KMW58210.1"/>
    </source>
</evidence>
<keyword evidence="4" id="KW-1185">Reference proteome</keyword>
<dbReference type="STRING" id="1675527.AIOL_003181"/>
<gene>
    <name evidence="3" type="ORF">AIOL_003181</name>
</gene>
<dbReference type="InterPro" id="IPR017896">
    <property type="entry name" value="4Fe4S_Fe-S-bd"/>
</dbReference>
<organism evidence="3 4">
    <name type="scientific">Candidatus Rhodobacter oscarellae</name>
    <dbReference type="NCBI Taxonomy" id="1675527"/>
    <lineage>
        <taxon>Bacteria</taxon>
        <taxon>Pseudomonadati</taxon>
        <taxon>Pseudomonadota</taxon>
        <taxon>Alphaproteobacteria</taxon>
        <taxon>Rhodobacterales</taxon>
        <taxon>Rhodobacter group</taxon>
        <taxon>Rhodobacter</taxon>
    </lineage>
</organism>
<evidence type="ECO:0000256" key="1">
    <source>
        <dbReference type="SAM" id="MobiDB-lite"/>
    </source>
</evidence>
<dbReference type="RefSeq" id="WP_049643844.1">
    <property type="nucleotide sequence ID" value="NZ_LFTY01000002.1"/>
</dbReference>
<dbReference type="Proteomes" id="UP000037178">
    <property type="component" value="Unassembled WGS sequence"/>
</dbReference>
<reference evidence="3 4" key="1">
    <citation type="submission" date="2015-06" db="EMBL/GenBank/DDBJ databases">
        <title>Draft genome sequence of an Alphaproteobacteria species associated to the Mediterranean sponge Oscarella lobularis.</title>
        <authorList>
            <person name="Jourda C."/>
            <person name="Santini S."/>
            <person name="Claverie J.-M."/>
        </authorList>
    </citation>
    <scope>NUCLEOTIDE SEQUENCE [LARGE SCALE GENOMIC DNA]</scope>
    <source>
        <strain evidence="3">IGS</strain>
    </source>
</reference>
<sequence>MSIGEVTAAAHRAQLDVFGAFHPTPEDRAPQGRRTLVLLGPREPGFWAAFTDSPEYQDGSAHPLDRWSTRVITALAEELDAEPLFPFGGPPYQPFISWAMRSGRAWQSPAGPLVHDTAGMMVSYRGALAMRAKISLPARPGKPCVTCATQPCLNACPVDALSAQTGYDLAACHGFLDTAAGADCMSRGCAARRACPVSQNHARQEAQSAFHMRSFHSMPAKSKPR</sequence>
<proteinExistence type="predicted"/>
<feature type="region of interest" description="Disordered" evidence="1">
    <location>
        <begin position="206"/>
        <end position="225"/>
    </location>
</feature>
<accession>A0A0J9E625</accession>
<dbReference type="PROSITE" id="PS51379">
    <property type="entry name" value="4FE4S_FER_2"/>
    <property type="match status" value="1"/>
</dbReference>
<protein>
    <submittedName>
        <fullName evidence="3">Ferredoxin</fullName>
    </submittedName>
</protein>
<comment type="caution">
    <text evidence="3">The sequence shown here is derived from an EMBL/GenBank/DDBJ whole genome shotgun (WGS) entry which is preliminary data.</text>
</comment>
<dbReference type="PATRIC" id="fig|1675527.3.peg.3325"/>
<name>A0A0J9E625_9RHOB</name>
<evidence type="ECO:0000259" key="2">
    <source>
        <dbReference type="PROSITE" id="PS51379"/>
    </source>
</evidence>
<dbReference type="AlphaFoldDB" id="A0A0J9E625"/>
<dbReference type="OrthoDB" id="8279740at2"/>
<feature type="domain" description="4Fe-4S ferredoxin-type" evidence="2">
    <location>
        <begin position="134"/>
        <end position="166"/>
    </location>
</feature>
<evidence type="ECO:0000313" key="4">
    <source>
        <dbReference type="Proteomes" id="UP000037178"/>
    </source>
</evidence>